<feature type="transmembrane region" description="Helical" evidence="6">
    <location>
        <begin position="150"/>
        <end position="167"/>
    </location>
</feature>
<evidence type="ECO:0000256" key="4">
    <source>
        <dbReference type="ARBA" id="ARBA00022989"/>
    </source>
</evidence>
<gene>
    <name evidence="8" type="ORF">D4A39_14090</name>
</gene>
<evidence type="ECO:0000256" key="5">
    <source>
        <dbReference type="ARBA" id="ARBA00023136"/>
    </source>
</evidence>
<evidence type="ECO:0000313" key="8">
    <source>
        <dbReference type="EMBL" id="RJG16385.1"/>
    </source>
</evidence>
<dbReference type="Gene3D" id="1.20.1510.10">
    <property type="entry name" value="Cation efflux protein transmembrane domain"/>
    <property type="match status" value="1"/>
</dbReference>
<sequence length="204" mass="21746">MACCDTDLSAPQAPAYRRVLWVVLWINAVMFGVEATTGVLADSRALQADALDFLGDASTYGLTLWALGQSLTWRLRAARIKGWSLLVMGVLVLANSGWALVQGSEPVGETMMGVAALALVANVVSAVLLLRHRQGDANIRSAWLCSRNDAIANLAVLASGSLVIWADSRWPDLLVAGVIAALFTHSAVSILRQANREAVPHRAC</sequence>
<protein>
    <submittedName>
        <fullName evidence="8">Cation transporter</fullName>
    </submittedName>
</protein>
<keyword evidence="3" id="KW-0862">Zinc</keyword>
<dbReference type="OrthoDB" id="9799649at2"/>
<keyword evidence="9" id="KW-1185">Reference proteome</keyword>
<keyword evidence="4 6" id="KW-1133">Transmembrane helix</keyword>
<comment type="subcellular location">
    <subcellularLocation>
        <location evidence="1">Membrane</location>
        <topology evidence="1">Multi-pass membrane protein</topology>
    </subcellularLocation>
</comment>
<keyword evidence="3" id="KW-0864">Zinc transport</keyword>
<dbReference type="RefSeq" id="WP_022985416.1">
    <property type="nucleotide sequence ID" value="NZ_QYYA01000005.1"/>
</dbReference>
<keyword evidence="5 6" id="KW-0472">Membrane</keyword>
<evidence type="ECO:0000313" key="9">
    <source>
        <dbReference type="Proteomes" id="UP000283734"/>
    </source>
</evidence>
<keyword evidence="3" id="KW-0813">Transport</keyword>
<evidence type="ECO:0000256" key="3">
    <source>
        <dbReference type="ARBA" id="ARBA00022906"/>
    </source>
</evidence>
<evidence type="ECO:0000256" key="6">
    <source>
        <dbReference type="SAM" id="Phobius"/>
    </source>
</evidence>
<dbReference type="InterPro" id="IPR058533">
    <property type="entry name" value="Cation_efflux_TM"/>
</dbReference>
<feature type="transmembrane region" description="Helical" evidence="6">
    <location>
        <begin position="19"/>
        <end position="41"/>
    </location>
</feature>
<keyword evidence="3" id="KW-0406">Ion transport</keyword>
<dbReference type="SUPFAM" id="SSF161111">
    <property type="entry name" value="Cation efflux protein transmembrane domain-like"/>
    <property type="match status" value="1"/>
</dbReference>
<name>A0A418XUG9_9GAMM</name>
<feature type="transmembrane region" description="Helical" evidence="6">
    <location>
        <begin position="83"/>
        <end position="101"/>
    </location>
</feature>
<dbReference type="GO" id="GO:0005385">
    <property type="term" value="F:zinc ion transmembrane transporter activity"/>
    <property type="evidence" value="ECO:0007669"/>
    <property type="project" value="TreeGrafter"/>
</dbReference>
<dbReference type="InterPro" id="IPR050681">
    <property type="entry name" value="CDF/SLC30A"/>
</dbReference>
<feature type="transmembrane region" description="Helical" evidence="6">
    <location>
        <begin position="113"/>
        <end position="130"/>
    </location>
</feature>
<organism evidence="8 9">
    <name type="scientific">Alcanivorax profundi</name>
    <dbReference type="NCBI Taxonomy" id="2338368"/>
    <lineage>
        <taxon>Bacteria</taxon>
        <taxon>Pseudomonadati</taxon>
        <taxon>Pseudomonadota</taxon>
        <taxon>Gammaproteobacteria</taxon>
        <taxon>Oceanospirillales</taxon>
        <taxon>Alcanivoracaceae</taxon>
        <taxon>Alcanivorax</taxon>
    </lineage>
</organism>
<dbReference type="Proteomes" id="UP000283734">
    <property type="component" value="Unassembled WGS sequence"/>
</dbReference>
<feature type="domain" description="Cation efflux protein transmembrane" evidence="7">
    <location>
        <begin position="80"/>
        <end position="194"/>
    </location>
</feature>
<dbReference type="EMBL" id="QYYA01000005">
    <property type="protein sequence ID" value="RJG16385.1"/>
    <property type="molecule type" value="Genomic_DNA"/>
</dbReference>
<evidence type="ECO:0000256" key="2">
    <source>
        <dbReference type="ARBA" id="ARBA00022692"/>
    </source>
</evidence>
<dbReference type="GO" id="GO:0005886">
    <property type="term" value="C:plasma membrane"/>
    <property type="evidence" value="ECO:0007669"/>
    <property type="project" value="TreeGrafter"/>
</dbReference>
<dbReference type="Pfam" id="PF01545">
    <property type="entry name" value="Cation_efflux"/>
    <property type="match status" value="1"/>
</dbReference>
<comment type="caution">
    <text evidence="8">The sequence shown here is derived from an EMBL/GenBank/DDBJ whole genome shotgun (WGS) entry which is preliminary data.</text>
</comment>
<proteinExistence type="predicted"/>
<evidence type="ECO:0000256" key="1">
    <source>
        <dbReference type="ARBA" id="ARBA00004141"/>
    </source>
</evidence>
<dbReference type="PANTHER" id="PTHR11562:SF17">
    <property type="entry name" value="RE54080P-RELATED"/>
    <property type="match status" value="1"/>
</dbReference>
<evidence type="ECO:0000259" key="7">
    <source>
        <dbReference type="Pfam" id="PF01545"/>
    </source>
</evidence>
<dbReference type="InterPro" id="IPR027469">
    <property type="entry name" value="Cation_efflux_TMD_sf"/>
</dbReference>
<feature type="transmembrane region" description="Helical" evidence="6">
    <location>
        <begin position="53"/>
        <end position="71"/>
    </location>
</feature>
<feature type="transmembrane region" description="Helical" evidence="6">
    <location>
        <begin position="173"/>
        <end position="191"/>
    </location>
</feature>
<dbReference type="AlphaFoldDB" id="A0A418XUG9"/>
<dbReference type="PANTHER" id="PTHR11562">
    <property type="entry name" value="CATION EFFLUX PROTEIN/ ZINC TRANSPORTER"/>
    <property type="match status" value="1"/>
</dbReference>
<reference evidence="8 9" key="1">
    <citation type="submission" date="2018-09" db="EMBL/GenBank/DDBJ databases">
        <title>Alcanivorax profundi sp. nov., isolated from 1000 m-depth seawater of the Mariana Trench.</title>
        <authorList>
            <person name="Liu J."/>
        </authorList>
    </citation>
    <scope>NUCLEOTIDE SEQUENCE [LARGE SCALE GENOMIC DNA]</scope>
    <source>
        <strain evidence="8 9">MTEO17</strain>
    </source>
</reference>
<keyword evidence="2 6" id="KW-0812">Transmembrane</keyword>
<accession>A0A418XUG9</accession>